<feature type="repeat" description="CXXCXGXG motif" evidence="14">
    <location>
        <begin position="207"/>
        <end position="214"/>
    </location>
</feature>
<dbReference type="AlphaFoldDB" id="A8PNV1"/>
<dbReference type="GO" id="GO:0005737">
    <property type="term" value="C:cytoplasm"/>
    <property type="evidence" value="ECO:0007669"/>
    <property type="project" value="UniProtKB-SubCell"/>
</dbReference>
<keyword evidence="19" id="KW-1185">Reference proteome</keyword>
<comment type="function">
    <text evidence="11 14">Participates actively in the response to hyperosmotic and heat shock by preventing the aggregation of stress-denatured proteins and by disaggregating proteins, also in an autonomous, DnaK-independent fashion. Unfolded proteins bind initially to DnaJ; upon interaction with the DnaJ-bound protein, DnaK hydrolyzes its bound ATP, resulting in the formation of a stable complex. GrpE releases ADP from DnaK; ATP binding to DnaK triggers the release of the substrate protein, thus completing the reaction cycle. Several rounds of ATP-dependent interactions between DnaJ, DnaK and GrpE are required for fully efficient folding. Also involved, together with DnaK and GrpE, in the DNA replication of plasmids through activation of initiation proteins.</text>
</comment>
<dbReference type="GO" id="GO:0005524">
    <property type="term" value="F:ATP binding"/>
    <property type="evidence" value="ECO:0007669"/>
    <property type="project" value="InterPro"/>
</dbReference>
<dbReference type="InterPro" id="IPR036410">
    <property type="entry name" value="HSP_DnaJ_Cys-rich_dom_sf"/>
</dbReference>
<dbReference type="SUPFAM" id="SSF46565">
    <property type="entry name" value="Chaperone J-domain"/>
    <property type="match status" value="1"/>
</dbReference>
<dbReference type="RefSeq" id="WP_006035384.1">
    <property type="nucleotide sequence ID" value="NZ_AAQJ02000001.1"/>
</dbReference>
<evidence type="ECO:0000256" key="1">
    <source>
        <dbReference type="ARBA" id="ARBA00004496"/>
    </source>
</evidence>
<feature type="binding site" evidence="14">
    <location>
        <position position="196"/>
    </location>
    <ligand>
        <name>Zn(2+)</name>
        <dbReference type="ChEBI" id="CHEBI:29105"/>
        <label>2</label>
    </ligand>
</feature>
<dbReference type="PROSITE" id="PS00636">
    <property type="entry name" value="DNAJ_1"/>
    <property type="match status" value="1"/>
</dbReference>
<dbReference type="STRING" id="59196.RICGR_1123"/>
<dbReference type="NCBIfam" id="TIGR02349">
    <property type="entry name" value="DnaJ_bact"/>
    <property type="match status" value="1"/>
</dbReference>
<dbReference type="Gene3D" id="2.60.260.20">
    <property type="entry name" value="Urease metallochaperone UreE, N-terminal domain"/>
    <property type="match status" value="2"/>
</dbReference>
<gene>
    <name evidence="14 18" type="primary">dnaJ</name>
    <name evidence="18" type="ORF">RICGR_1123</name>
</gene>
<comment type="cofactor">
    <cofactor evidence="14">
        <name>Zn(2+)</name>
        <dbReference type="ChEBI" id="CHEBI:29105"/>
    </cofactor>
    <text evidence="14">Binds 2 Zn(2+) ions per monomer.</text>
</comment>
<dbReference type="PANTHER" id="PTHR43096">
    <property type="entry name" value="DNAJ HOMOLOG 1, MITOCHONDRIAL-RELATED"/>
    <property type="match status" value="1"/>
</dbReference>
<dbReference type="Gene3D" id="1.10.287.110">
    <property type="entry name" value="DnaJ domain"/>
    <property type="match status" value="1"/>
</dbReference>
<dbReference type="CDD" id="cd06257">
    <property type="entry name" value="DnaJ"/>
    <property type="match status" value="1"/>
</dbReference>
<evidence type="ECO:0000313" key="19">
    <source>
        <dbReference type="Proteomes" id="UP000054075"/>
    </source>
</evidence>
<feature type="binding site" evidence="14">
    <location>
        <position position="193"/>
    </location>
    <ligand>
        <name>Zn(2+)</name>
        <dbReference type="ChEBI" id="CHEBI:29105"/>
        <label>2</label>
    </ligand>
</feature>
<dbReference type="Pfam" id="PF00226">
    <property type="entry name" value="DnaJ"/>
    <property type="match status" value="1"/>
</dbReference>
<dbReference type="FunFam" id="2.60.260.20:FF:000004">
    <property type="entry name" value="Molecular chaperone DnaJ"/>
    <property type="match status" value="1"/>
</dbReference>
<keyword evidence="3 14" id="KW-0963">Cytoplasm</keyword>
<comment type="domain">
    <text evidence="14">The J domain is necessary and sufficient to stimulate DnaK ATPase activity. Zinc center 1 plays an important role in the autonomous, DnaK-independent chaperone activity of DnaJ. Zinc center 2 is essential for interaction with DnaK and for DnaJ activity.</text>
</comment>
<feature type="repeat" description="CXXCXGXG motif" evidence="14">
    <location>
        <begin position="154"/>
        <end position="161"/>
    </location>
</feature>
<proteinExistence type="inferred from homology"/>
<evidence type="ECO:0000256" key="15">
    <source>
        <dbReference type="PROSITE-ProRule" id="PRU00546"/>
    </source>
</evidence>
<keyword evidence="8 14" id="KW-0862">Zinc</keyword>
<dbReference type="OrthoDB" id="9779889at2"/>
<dbReference type="GO" id="GO:0006260">
    <property type="term" value="P:DNA replication"/>
    <property type="evidence" value="ECO:0007669"/>
    <property type="project" value="UniProtKB-KW"/>
</dbReference>
<evidence type="ECO:0000256" key="7">
    <source>
        <dbReference type="ARBA" id="ARBA00022771"/>
    </source>
</evidence>
<evidence type="ECO:0000256" key="11">
    <source>
        <dbReference type="ARBA" id="ARBA00053423"/>
    </source>
</evidence>
<evidence type="ECO:0000256" key="3">
    <source>
        <dbReference type="ARBA" id="ARBA00022490"/>
    </source>
</evidence>
<dbReference type="PANTHER" id="PTHR43096:SF48">
    <property type="entry name" value="CHAPERONE PROTEIN DNAJ"/>
    <property type="match status" value="1"/>
</dbReference>
<organism evidence="18 19">
    <name type="scientific">Rickettsiella grylli</name>
    <dbReference type="NCBI Taxonomy" id="59196"/>
    <lineage>
        <taxon>Bacteria</taxon>
        <taxon>Pseudomonadati</taxon>
        <taxon>Pseudomonadota</taxon>
        <taxon>Gammaproteobacteria</taxon>
        <taxon>Legionellales</taxon>
        <taxon>Coxiellaceae</taxon>
        <taxon>Rickettsiella</taxon>
    </lineage>
</organism>
<keyword evidence="5 14" id="KW-0479">Metal-binding</keyword>
<dbReference type="InterPro" id="IPR001623">
    <property type="entry name" value="DnaJ_domain"/>
</dbReference>
<dbReference type="FunFam" id="2.10.230.10:FF:000002">
    <property type="entry name" value="Molecular chaperone DnaJ"/>
    <property type="match status" value="1"/>
</dbReference>
<dbReference type="PRINTS" id="PR00625">
    <property type="entry name" value="JDOMAIN"/>
</dbReference>
<comment type="subcellular location">
    <subcellularLocation>
        <location evidence="1 14">Cytoplasm</location>
    </subcellularLocation>
</comment>
<dbReference type="FunFam" id="1.10.287.110:FF:000034">
    <property type="entry name" value="Chaperone protein DnaJ"/>
    <property type="match status" value="1"/>
</dbReference>
<keyword evidence="7 14" id="KW-0863">Zinc-finger</keyword>
<dbReference type="InterPro" id="IPR036869">
    <property type="entry name" value="J_dom_sf"/>
</dbReference>
<dbReference type="CDD" id="cd10747">
    <property type="entry name" value="DnaJ_C"/>
    <property type="match status" value="1"/>
</dbReference>
<comment type="subunit">
    <text evidence="2 14">Homodimer.</text>
</comment>
<accession>A8PNV1</accession>
<dbReference type="GO" id="GO:0042026">
    <property type="term" value="P:protein refolding"/>
    <property type="evidence" value="ECO:0007669"/>
    <property type="project" value="TreeGrafter"/>
</dbReference>
<dbReference type="GO" id="GO:0009408">
    <property type="term" value="P:response to heat"/>
    <property type="evidence" value="ECO:0007669"/>
    <property type="project" value="InterPro"/>
</dbReference>
<dbReference type="Pfam" id="PF00684">
    <property type="entry name" value="DnaJ_CXXCXGXG"/>
    <property type="match status" value="1"/>
</dbReference>
<dbReference type="InterPro" id="IPR018253">
    <property type="entry name" value="DnaJ_domain_CS"/>
</dbReference>
<sequence>MAKKTDYYETLGVSRHATDSELKKAYRKLAMKYHPDKHHAAETQQAKEAEEKFKAISEAYDVLSDSKKRAAYDQFGHAGVESTGTSGNAQGFNFNDVFGDIGDVFGNIFGNRGGPQQSQRAQRGADLRYTLELDLESAIHGTTVQIRIPRLVTCKSCQGSGARKGTKPIVCKTCGGQGQVRIQQGFLTIQQTCPECHGEGRIITTPCPDCRGQGHVQETKTLAVKIPAGIDEGNRIRLAGEGEAGHRGAPAGDLYVQIHLKPHPLFKREGNNLYCDVPIHLTLALLGGDIQIPTLTGIVNLHIPPETQSGKVLRLRGKGVPGRPGGTGDLLCRVSVETPVHLTKAQKELVIALENALKNGNHYPKAKIWFEHVKKFFSKQY</sequence>
<evidence type="ECO:0000256" key="4">
    <source>
        <dbReference type="ARBA" id="ARBA00022705"/>
    </source>
</evidence>
<feature type="repeat" description="CXXCXGXG motif" evidence="14">
    <location>
        <begin position="193"/>
        <end position="200"/>
    </location>
</feature>
<evidence type="ECO:0000256" key="2">
    <source>
        <dbReference type="ARBA" id="ARBA00011738"/>
    </source>
</evidence>
<dbReference type="SUPFAM" id="SSF57938">
    <property type="entry name" value="DnaJ/Hsp40 cysteine-rich domain"/>
    <property type="match status" value="1"/>
</dbReference>
<dbReference type="PROSITE" id="PS50076">
    <property type="entry name" value="DNAJ_2"/>
    <property type="match status" value="1"/>
</dbReference>
<evidence type="ECO:0000259" key="17">
    <source>
        <dbReference type="PROSITE" id="PS51188"/>
    </source>
</evidence>
<feature type="repeat" description="CXXCXGXG motif" evidence="14">
    <location>
        <begin position="171"/>
        <end position="178"/>
    </location>
</feature>
<evidence type="ECO:0000256" key="12">
    <source>
        <dbReference type="ARBA" id="ARBA00061004"/>
    </source>
</evidence>
<feature type="domain" description="CR-type" evidence="17">
    <location>
        <begin position="141"/>
        <end position="219"/>
    </location>
</feature>
<dbReference type="InterPro" id="IPR001305">
    <property type="entry name" value="HSP_DnaJ_Cys-rich_dom"/>
</dbReference>
<evidence type="ECO:0000256" key="5">
    <source>
        <dbReference type="ARBA" id="ARBA00022723"/>
    </source>
</evidence>
<keyword evidence="9 14" id="KW-0346">Stress response</keyword>
<reference evidence="18" key="1">
    <citation type="submission" date="2006-04" db="EMBL/GenBank/DDBJ databases">
        <authorList>
            <person name="Seshadri R."/>
            <person name="Federici B.A."/>
        </authorList>
    </citation>
    <scope>NUCLEOTIDE SEQUENCE [LARGE SCALE GENOMIC DNA]</scope>
</reference>
<dbReference type="NCBIfam" id="NF008035">
    <property type="entry name" value="PRK10767.1"/>
    <property type="match status" value="1"/>
</dbReference>
<evidence type="ECO:0000256" key="8">
    <source>
        <dbReference type="ARBA" id="ARBA00022833"/>
    </source>
</evidence>
<dbReference type="GO" id="GO:0008270">
    <property type="term" value="F:zinc ion binding"/>
    <property type="evidence" value="ECO:0007669"/>
    <property type="project" value="UniProtKB-UniRule"/>
</dbReference>
<dbReference type="Proteomes" id="UP000054075">
    <property type="component" value="Unassembled WGS sequence"/>
</dbReference>
<feature type="zinc finger region" description="CR-type" evidence="15">
    <location>
        <begin position="141"/>
        <end position="219"/>
    </location>
</feature>
<evidence type="ECO:0000256" key="10">
    <source>
        <dbReference type="ARBA" id="ARBA00023186"/>
    </source>
</evidence>
<dbReference type="eggNOG" id="COG0484">
    <property type="taxonomic scope" value="Bacteria"/>
</dbReference>
<feature type="binding site" evidence="14">
    <location>
        <position position="157"/>
    </location>
    <ligand>
        <name>Zn(2+)</name>
        <dbReference type="ChEBI" id="CHEBI:29105"/>
        <label>1</label>
    </ligand>
</feature>
<feature type="binding site" evidence="14">
    <location>
        <position position="174"/>
    </location>
    <ligand>
        <name>Zn(2+)</name>
        <dbReference type="ChEBI" id="CHEBI:29105"/>
        <label>2</label>
    </ligand>
</feature>
<evidence type="ECO:0000256" key="14">
    <source>
        <dbReference type="HAMAP-Rule" id="MF_01152"/>
    </source>
</evidence>
<feature type="domain" description="J" evidence="16">
    <location>
        <begin position="6"/>
        <end position="76"/>
    </location>
</feature>
<dbReference type="PROSITE" id="PS51188">
    <property type="entry name" value="ZF_CR"/>
    <property type="match status" value="1"/>
</dbReference>
<dbReference type="CDD" id="cd10719">
    <property type="entry name" value="DnaJ_zf"/>
    <property type="match status" value="1"/>
</dbReference>
<name>A8PNV1_9COXI</name>
<dbReference type="Pfam" id="PF01556">
    <property type="entry name" value="DnaJ_C"/>
    <property type="match status" value="1"/>
</dbReference>
<dbReference type="SUPFAM" id="SSF49493">
    <property type="entry name" value="HSP40/DnaJ peptide-binding domain"/>
    <property type="match status" value="2"/>
</dbReference>
<comment type="similarity">
    <text evidence="12 14">Belongs to the DnaJ family.</text>
</comment>
<comment type="caution">
    <text evidence="18">The sequence shown here is derived from an EMBL/GenBank/DDBJ whole genome shotgun (WGS) entry which is preliminary data.</text>
</comment>
<dbReference type="InterPro" id="IPR002939">
    <property type="entry name" value="DnaJ_C"/>
</dbReference>
<keyword evidence="10 14" id="KW-0143">Chaperone</keyword>
<keyword evidence="6 14" id="KW-0677">Repeat</keyword>
<keyword evidence="4 14" id="KW-0235">DNA replication</keyword>
<evidence type="ECO:0000313" key="18">
    <source>
        <dbReference type="EMBL" id="EDP46405.1"/>
    </source>
</evidence>
<feature type="binding site" evidence="14">
    <location>
        <position position="207"/>
    </location>
    <ligand>
        <name>Zn(2+)</name>
        <dbReference type="ChEBI" id="CHEBI:29105"/>
        <label>1</label>
    </ligand>
</feature>
<reference evidence="18" key="2">
    <citation type="submission" date="2007-10" db="EMBL/GenBank/DDBJ databases">
        <authorList>
            <person name="Myers G.S."/>
        </authorList>
    </citation>
    <scope>NUCLEOTIDE SEQUENCE [LARGE SCALE GENOMIC DNA]</scope>
</reference>
<dbReference type="Gene3D" id="2.10.230.10">
    <property type="entry name" value="Heat shock protein DnaJ, cysteine-rich domain"/>
    <property type="match status" value="1"/>
</dbReference>
<dbReference type="HAMAP" id="MF_01152">
    <property type="entry name" value="DnaJ"/>
    <property type="match status" value="1"/>
</dbReference>
<dbReference type="InterPro" id="IPR008971">
    <property type="entry name" value="HSP40/DnaJ_pept-bd"/>
</dbReference>
<feature type="binding site" evidence="14">
    <location>
        <position position="171"/>
    </location>
    <ligand>
        <name>Zn(2+)</name>
        <dbReference type="ChEBI" id="CHEBI:29105"/>
        <label>2</label>
    </ligand>
</feature>
<protein>
    <recommendedName>
        <fullName evidence="13 14">Chaperone protein DnaJ</fullName>
    </recommendedName>
</protein>
<dbReference type="GO" id="GO:0051082">
    <property type="term" value="F:unfolded protein binding"/>
    <property type="evidence" value="ECO:0007669"/>
    <property type="project" value="UniProtKB-UniRule"/>
</dbReference>
<feature type="binding site" evidence="14">
    <location>
        <position position="210"/>
    </location>
    <ligand>
        <name>Zn(2+)</name>
        <dbReference type="ChEBI" id="CHEBI:29105"/>
        <label>1</label>
    </ligand>
</feature>
<evidence type="ECO:0000256" key="9">
    <source>
        <dbReference type="ARBA" id="ARBA00023016"/>
    </source>
</evidence>
<dbReference type="InterPro" id="IPR012724">
    <property type="entry name" value="DnaJ"/>
</dbReference>
<evidence type="ECO:0000259" key="16">
    <source>
        <dbReference type="PROSITE" id="PS50076"/>
    </source>
</evidence>
<dbReference type="EMBL" id="AAQJ02000001">
    <property type="protein sequence ID" value="EDP46405.1"/>
    <property type="molecule type" value="Genomic_DNA"/>
</dbReference>
<dbReference type="SMART" id="SM00271">
    <property type="entry name" value="DnaJ"/>
    <property type="match status" value="1"/>
</dbReference>
<feature type="binding site" evidence="14">
    <location>
        <position position="154"/>
    </location>
    <ligand>
        <name>Zn(2+)</name>
        <dbReference type="ChEBI" id="CHEBI:29105"/>
        <label>1</label>
    </ligand>
</feature>
<dbReference type="GO" id="GO:0031072">
    <property type="term" value="F:heat shock protein binding"/>
    <property type="evidence" value="ECO:0007669"/>
    <property type="project" value="InterPro"/>
</dbReference>
<evidence type="ECO:0000256" key="13">
    <source>
        <dbReference type="ARBA" id="ARBA00067609"/>
    </source>
</evidence>
<evidence type="ECO:0000256" key="6">
    <source>
        <dbReference type="ARBA" id="ARBA00022737"/>
    </source>
</evidence>